<comment type="caution">
    <text evidence="2">The sequence shown here is derived from an EMBL/GenBank/DDBJ whole genome shotgun (WGS) entry which is preliminary data.</text>
</comment>
<evidence type="ECO:0000313" key="2">
    <source>
        <dbReference type="EMBL" id="MED6256249.1"/>
    </source>
</evidence>
<accession>A0ABU7C0W2</accession>
<reference evidence="2 3" key="1">
    <citation type="submission" date="2021-07" db="EMBL/GenBank/DDBJ databases">
        <authorList>
            <person name="Palmer J.M."/>
        </authorList>
    </citation>
    <scope>NUCLEOTIDE SEQUENCE [LARGE SCALE GENOMIC DNA]</scope>
    <source>
        <strain evidence="2 3">AT_MEX2019</strain>
        <tissue evidence="2">Muscle</tissue>
    </source>
</reference>
<proteinExistence type="predicted"/>
<evidence type="ECO:0000256" key="1">
    <source>
        <dbReference type="SAM" id="MobiDB-lite"/>
    </source>
</evidence>
<dbReference type="Proteomes" id="UP001345963">
    <property type="component" value="Unassembled WGS sequence"/>
</dbReference>
<organism evidence="2 3">
    <name type="scientific">Ataeniobius toweri</name>
    <dbReference type="NCBI Taxonomy" id="208326"/>
    <lineage>
        <taxon>Eukaryota</taxon>
        <taxon>Metazoa</taxon>
        <taxon>Chordata</taxon>
        <taxon>Craniata</taxon>
        <taxon>Vertebrata</taxon>
        <taxon>Euteleostomi</taxon>
        <taxon>Actinopterygii</taxon>
        <taxon>Neopterygii</taxon>
        <taxon>Teleostei</taxon>
        <taxon>Neoteleostei</taxon>
        <taxon>Acanthomorphata</taxon>
        <taxon>Ovalentaria</taxon>
        <taxon>Atherinomorphae</taxon>
        <taxon>Cyprinodontiformes</taxon>
        <taxon>Goodeidae</taxon>
        <taxon>Ataeniobius</taxon>
    </lineage>
</organism>
<gene>
    <name evidence="2" type="ORF">ATANTOWER_022577</name>
</gene>
<feature type="compositionally biased region" description="Low complexity" evidence="1">
    <location>
        <begin position="104"/>
        <end position="113"/>
    </location>
</feature>
<keyword evidence="3" id="KW-1185">Reference proteome</keyword>
<name>A0ABU7C0W2_9TELE</name>
<dbReference type="EMBL" id="JAHUTI010073783">
    <property type="protein sequence ID" value="MED6256249.1"/>
    <property type="molecule type" value="Genomic_DNA"/>
</dbReference>
<evidence type="ECO:0000313" key="3">
    <source>
        <dbReference type="Proteomes" id="UP001345963"/>
    </source>
</evidence>
<feature type="region of interest" description="Disordered" evidence="1">
    <location>
        <begin position="92"/>
        <end position="113"/>
    </location>
</feature>
<protein>
    <submittedName>
        <fullName evidence="2">Uncharacterized protein</fullName>
    </submittedName>
</protein>
<sequence>MVGSMWRRLEPQMPQPTQTFSNVFPAPVFPHYPLFHIVYLAKQKAFLFVPLPPLPHPNHPANIHLSLYERLFATVMEMPATGRAKLALSLQSRVAAPRRKGGQNHKNGGQNEK</sequence>